<evidence type="ECO:0000313" key="4">
    <source>
        <dbReference type="Proteomes" id="UP000559598"/>
    </source>
</evidence>
<feature type="domain" description="YdbS-like PH" evidence="2">
    <location>
        <begin position="248"/>
        <end position="328"/>
    </location>
</feature>
<proteinExistence type="predicted"/>
<evidence type="ECO:0000313" key="3">
    <source>
        <dbReference type="EMBL" id="MBB4072495.1"/>
    </source>
</evidence>
<dbReference type="InterPro" id="IPR014529">
    <property type="entry name" value="UCP026631"/>
</dbReference>
<evidence type="ECO:0000259" key="2">
    <source>
        <dbReference type="Pfam" id="PF03703"/>
    </source>
</evidence>
<gene>
    <name evidence="3" type="ORF">GGR02_000241</name>
</gene>
<keyword evidence="1" id="KW-0472">Membrane</keyword>
<dbReference type="PIRSF" id="PIRSF026631">
    <property type="entry name" value="UCP026631"/>
    <property type="match status" value="1"/>
</dbReference>
<dbReference type="RefSeq" id="WP_183182924.1">
    <property type="nucleotide sequence ID" value="NZ_BMNP01000002.1"/>
</dbReference>
<name>A0A840DLC1_9BACL</name>
<dbReference type="PANTHER" id="PTHR34473:SF2">
    <property type="entry name" value="UPF0699 TRANSMEMBRANE PROTEIN YDBT"/>
    <property type="match status" value="1"/>
</dbReference>
<evidence type="ECO:0000256" key="1">
    <source>
        <dbReference type="SAM" id="Phobius"/>
    </source>
</evidence>
<dbReference type="PANTHER" id="PTHR34473">
    <property type="entry name" value="UPF0699 TRANSMEMBRANE PROTEIN YDBS"/>
    <property type="match status" value="1"/>
</dbReference>
<feature type="domain" description="YdbS-like PH" evidence="2">
    <location>
        <begin position="394"/>
        <end position="470"/>
    </location>
</feature>
<feature type="domain" description="YdbS-like PH" evidence="2">
    <location>
        <begin position="62"/>
        <end position="143"/>
    </location>
</feature>
<comment type="caution">
    <text evidence="3">The sequence shown here is derived from an EMBL/GenBank/DDBJ whole genome shotgun (WGS) entry which is preliminary data.</text>
</comment>
<feature type="transmembrane region" description="Helical" evidence="1">
    <location>
        <begin position="45"/>
        <end position="65"/>
    </location>
</feature>
<keyword evidence="1" id="KW-1133">Transmembrane helix</keyword>
<accession>A0A840DLC1</accession>
<keyword evidence="4" id="KW-1185">Reference proteome</keyword>
<organism evidence="3 4">
    <name type="scientific">Anoxybacteroides voinovskiense</name>
    <dbReference type="NCBI Taxonomy" id="230470"/>
    <lineage>
        <taxon>Bacteria</taxon>
        <taxon>Bacillati</taxon>
        <taxon>Bacillota</taxon>
        <taxon>Bacilli</taxon>
        <taxon>Bacillales</taxon>
        <taxon>Anoxybacillaceae</taxon>
        <taxon>Anoxybacteroides</taxon>
    </lineage>
</organism>
<keyword evidence="1" id="KW-0812">Transmembrane</keyword>
<reference evidence="3 4" key="1">
    <citation type="submission" date="2020-08" db="EMBL/GenBank/DDBJ databases">
        <title>Genomic Encyclopedia of Type Strains, Phase IV (KMG-IV): sequencing the most valuable type-strain genomes for metagenomic binning, comparative biology and taxonomic classification.</title>
        <authorList>
            <person name="Goeker M."/>
        </authorList>
    </citation>
    <scope>NUCLEOTIDE SEQUENCE [LARGE SCALE GENOMIC DNA]</scope>
    <source>
        <strain evidence="3 4">DSM 17075</strain>
    </source>
</reference>
<feature type="transmembrane region" description="Helical" evidence="1">
    <location>
        <begin position="218"/>
        <end position="238"/>
    </location>
</feature>
<dbReference type="EMBL" id="JACIDE010000001">
    <property type="protein sequence ID" value="MBB4072495.1"/>
    <property type="molecule type" value="Genomic_DNA"/>
</dbReference>
<protein>
    <submittedName>
        <fullName evidence="3">Putative membrane protein</fullName>
    </submittedName>
</protein>
<dbReference type="Proteomes" id="UP000559598">
    <property type="component" value="Unassembled WGS sequence"/>
</dbReference>
<feature type="transmembrane region" description="Helical" evidence="1">
    <location>
        <begin position="177"/>
        <end position="198"/>
    </location>
</feature>
<feature type="transmembrane region" description="Helical" evidence="1">
    <location>
        <begin position="353"/>
        <end position="371"/>
    </location>
</feature>
<dbReference type="Pfam" id="PF03703">
    <property type="entry name" value="bPH_2"/>
    <property type="match status" value="3"/>
</dbReference>
<dbReference type="AlphaFoldDB" id="A0A840DLC1"/>
<dbReference type="InterPro" id="IPR005182">
    <property type="entry name" value="YdbS-like_PH"/>
</dbReference>
<sequence length="472" mass="53410">MFEKKRLHPITIVSSIAKQWRDLLLPLFMAVVLKARDVSMIWNIAVPAVALFYTTLAGFFTWLRFTYQIDDEELRIEHGVFVRQKRSIPFERIQGISLSIGFFQRLAGVVQVRIETAGNELGKAEAVLTAVTKEEAEQIAQHIRRAKEKGDSAEALPLAYRSTHPDDIAFSLRFRDVFLLSATSGGVFGALAAISAFLSQLDDVISYDVLYRDMQGVIRNTLDGALALVVLFLVAYALSVGRHLLRYAFFTVRNQKETIIISRGLFEKQLLTVSKKRVQGIIMKENVIQRLLGCVSVHIIHAGGSLDGGENGSIVLCPFVKKERAVSVIAACFPEYCIPQQFQPLPHRARVRYMLRPVYVLAIPLGAVAYFFRPWGIGLLLLLVVASYLGYKSYQMAGWAISGEQLALRNGMFRIETMYTRKHRIQSMALSATWFQKRKRLRTLSVAVMPRMFFKVTDVDENEAEAVYTWMQ</sequence>